<evidence type="ECO:0000313" key="4">
    <source>
        <dbReference type="Proteomes" id="UP001595979"/>
    </source>
</evidence>
<keyword evidence="4" id="KW-1185">Reference proteome</keyword>
<accession>A0ABW1DJZ6</accession>
<proteinExistence type="predicted"/>
<evidence type="ECO:0000259" key="2">
    <source>
        <dbReference type="Pfam" id="PF04151"/>
    </source>
</evidence>
<dbReference type="PROSITE" id="PS51257">
    <property type="entry name" value="PROKAR_LIPOPROTEIN"/>
    <property type="match status" value="1"/>
</dbReference>
<feature type="signal peptide" evidence="1">
    <location>
        <begin position="1"/>
        <end position="27"/>
    </location>
</feature>
<dbReference type="Gene3D" id="2.60.120.380">
    <property type="match status" value="1"/>
</dbReference>
<evidence type="ECO:0000313" key="3">
    <source>
        <dbReference type="EMBL" id="MFC5848432.1"/>
    </source>
</evidence>
<dbReference type="InterPro" id="IPR035986">
    <property type="entry name" value="PKD_dom_sf"/>
</dbReference>
<dbReference type="SUPFAM" id="SSF49299">
    <property type="entry name" value="PKD domain"/>
    <property type="match status" value="1"/>
</dbReference>
<dbReference type="RefSeq" id="WP_380048479.1">
    <property type="nucleotide sequence ID" value="NZ_JBHSOH010000007.1"/>
</dbReference>
<feature type="domain" description="Peptidase C-terminal archaeal/bacterial" evidence="2">
    <location>
        <begin position="338"/>
        <end position="410"/>
    </location>
</feature>
<dbReference type="InterPro" id="IPR007280">
    <property type="entry name" value="Peptidase_C_arc/bac"/>
</dbReference>
<dbReference type="EMBL" id="JBHSOH010000007">
    <property type="protein sequence ID" value="MFC5848432.1"/>
    <property type="molecule type" value="Genomic_DNA"/>
</dbReference>
<organism evidence="3 4">
    <name type="scientific">Deinococcus petrolearius</name>
    <dbReference type="NCBI Taxonomy" id="1751295"/>
    <lineage>
        <taxon>Bacteria</taxon>
        <taxon>Thermotogati</taxon>
        <taxon>Deinococcota</taxon>
        <taxon>Deinococci</taxon>
        <taxon>Deinococcales</taxon>
        <taxon>Deinococcaceae</taxon>
        <taxon>Deinococcus</taxon>
    </lineage>
</organism>
<dbReference type="Proteomes" id="UP001595979">
    <property type="component" value="Unassembled WGS sequence"/>
</dbReference>
<sequence length="435" mass="44316">MRRIQTLSVLALTGALLSACGSTDTVAGDRTKPAVSLSATPGTLSGAGTVTLAATASDDVGVQSVTFYRGDTRLAEDAAAPYEYSDSVGAVSGTLTYRAVAVDAAGNASDAATATVTLAPAADTAAPAGSFTVVRSTGSAYTVNVTASDDTGVARVEFYEDGQLRATDLEAPYSASLNYTAAQNGPHSITVKVYDAAGNVTTLAAQTITVYVDTVNPTASLTVAPTVLTATGTATFTAGASDDVGVTRVEFYDGATLVATDTEAPYTASRTYGYADNGVHTITARAYDLAGNVGQSSASLTVAVADAYEPNDSVAQATALTLDTPLSGAVAGQARDMDYFSYAAAAGEMLKLSVKSVSVNPGSTLDPYVMVLMPDGKTVLEKDDDGGAGLESEIRFNAPVAGTYTVVVTSFDIHDDPAATDDKATNTYQLTLTRR</sequence>
<protein>
    <submittedName>
        <fullName evidence="3">Ig-like domain-containing protein</fullName>
    </submittedName>
</protein>
<reference evidence="4" key="1">
    <citation type="journal article" date="2019" name="Int. J. Syst. Evol. Microbiol.">
        <title>The Global Catalogue of Microorganisms (GCM) 10K type strain sequencing project: providing services to taxonomists for standard genome sequencing and annotation.</title>
        <authorList>
            <consortium name="The Broad Institute Genomics Platform"/>
            <consortium name="The Broad Institute Genome Sequencing Center for Infectious Disease"/>
            <person name="Wu L."/>
            <person name="Ma J."/>
        </authorList>
    </citation>
    <scope>NUCLEOTIDE SEQUENCE [LARGE SCALE GENOMIC DNA]</scope>
    <source>
        <strain evidence="4">CGMCC 1.15053</strain>
    </source>
</reference>
<dbReference type="InterPro" id="IPR013783">
    <property type="entry name" value="Ig-like_fold"/>
</dbReference>
<dbReference type="Pfam" id="PF04151">
    <property type="entry name" value="PPC"/>
    <property type="match status" value="1"/>
</dbReference>
<dbReference type="Gene3D" id="2.60.40.10">
    <property type="entry name" value="Immunoglobulins"/>
    <property type="match status" value="3"/>
</dbReference>
<dbReference type="SUPFAM" id="SSF89260">
    <property type="entry name" value="Collagen-binding domain"/>
    <property type="match status" value="1"/>
</dbReference>
<name>A0ABW1DJZ6_9DEIO</name>
<dbReference type="Pfam" id="PF17957">
    <property type="entry name" value="Big_7"/>
    <property type="match status" value="3"/>
</dbReference>
<feature type="chain" id="PRO_5046085890" evidence="1">
    <location>
        <begin position="28"/>
        <end position="435"/>
    </location>
</feature>
<gene>
    <name evidence="3" type="ORF">ACFPQ6_08930</name>
</gene>
<comment type="caution">
    <text evidence="3">The sequence shown here is derived from an EMBL/GenBank/DDBJ whole genome shotgun (WGS) entry which is preliminary data.</text>
</comment>
<evidence type="ECO:0000256" key="1">
    <source>
        <dbReference type="SAM" id="SignalP"/>
    </source>
</evidence>
<keyword evidence="1" id="KW-0732">Signal</keyword>